<gene>
    <name evidence="2" type="ORF">SDC9_211904</name>
</gene>
<evidence type="ECO:0000256" key="1">
    <source>
        <dbReference type="SAM" id="MobiDB-lite"/>
    </source>
</evidence>
<comment type="caution">
    <text evidence="2">The sequence shown here is derived from an EMBL/GenBank/DDBJ whole genome shotgun (WGS) entry which is preliminary data.</text>
</comment>
<sequence length="158" mass="17426">MVDQHRRVVHLVNVVACENQDVLRGWMVGLENVDILIHGIGRSAVPGLLVDTLLRWQEIDELVVLPSQEAPPALDMPQQAVRLVLGDDSDAPDARIDAVGHRKIDDPVLPAEINRRLGATIRQLIQPAPTPASQHQRHRSSGQLKSSSFYHVAAPFLP</sequence>
<reference evidence="2" key="1">
    <citation type="submission" date="2019-08" db="EMBL/GenBank/DDBJ databases">
        <authorList>
            <person name="Kucharzyk K."/>
            <person name="Murdoch R.W."/>
            <person name="Higgins S."/>
            <person name="Loffler F."/>
        </authorList>
    </citation>
    <scope>NUCLEOTIDE SEQUENCE</scope>
</reference>
<protein>
    <submittedName>
        <fullName evidence="2">Uncharacterized protein</fullName>
    </submittedName>
</protein>
<dbReference type="EMBL" id="VSSQ01144589">
    <property type="protein sequence ID" value="MPN64133.1"/>
    <property type="molecule type" value="Genomic_DNA"/>
</dbReference>
<name>A0A645JYF9_9ZZZZ</name>
<dbReference type="AlphaFoldDB" id="A0A645JYF9"/>
<proteinExistence type="predicted"/>
<feature type="region of interest" description="Disordered" evidence="1">
    <location>
        <begin position="127"/>
        <end position="146"/>
    </location>
</feature>
<evidence type="ECO:0000313" key="2">
    <source>
        <dbReference type="EMBL" id="MPN64133.1"/>
    </source>
</evidence>
<organism evidence="2">
    <name type="scientific">bioreactor metagenome</name>
    <dbReference type="NCBI Taxonomy" id="1076179"/>
    <lineage>
        <taxon>unclassified sequences</taxon>
        <taxon>metagenomes</taxon>
        <taxon>ecological metagenomes</taxon>
    </lineage>
</organism>
<accession>A0A645JYF9</accession>